<gene>
    <name evidence="2" type="ORF">RB614_04005</name>
</gene>
<accession>A0ABU0Z9G0</accession>
<comment type="caution">
    <text evidence="2">The sequence shown here is derived from an EMBL/GenBank/DDBJ whole genome shotgun (WGS) entry which is preliminary data.</text>
</comment>
<dbReference type="PANTHER" id="PTHR18964:SF149">
    <property type="entry name" value="BIFUNCTIONAL UDP-N-ACETYLGLUCOSAMINE 2-EPIMERASE_N-ACETYLMANNOSAMINE KINASE"/>
    <property type="match status" value="1"/>
</dbReference>
<reference evidence="2 3" key="1">
    <citation type="submission" date="2023-08" db="EMBL/GenBank/DDBJ databases">
        <title>Phytohabitans sansha sp. nov., isolated from marine sediment.</title>
        <authorList>
            <person name="Zhao Y."/>
            <person name="Yi K."/>
        </authorList>
    </citation>
    <scope>NUCLEOTIDE SEQUENCE [LARGE SCALE GENOMIC DNA]</scope>
    <source>
        <strain evidence="2 3">ZYX-F-186</strain>
    </source>
</reference>
<organism evidence="2 3">
    <name type="scientific">Phytohabitans maris</name>
    <dbReference type="NCBI Taxonomy" id="3071409"/>
    <lineage>
        <taxon>Bacteria</taxon>
        <taxon>Bacillati</taxon>
        <taxon>Actinomycetota</taxon>
        <taxon>Actinomycetes</taxon>
        <taxon>Micromonosporales</taxon>
        <taxon>Micromonosporaceae</taxon>
    </lineage>
</organism>
<dbReference type="InterPro" id="IPR036390">
    <property type="entry name" value="WH_DNA-bd_sf"/>
</dbReference>
<protein>
    <submittedName>
        <fullName evidence="2">ROK family protein</fullName>
    </submittedName>
</protein>
<name>A0ABU0Z9G0_9ACTN</name>
<proteinExistence type="inferred from homology"/>
<sequence length="412" mass="43255">MHDPLSHATQPTGVGNTDLRRHNLSQVLKVVYAAGSATRVRIAESTGLTKTAVGGLAAQLIQYGLLEEDAAIAGRVGRPSPPLRFAGHHFTGACIEIRGSAIESIVTDLNGNPLTHRQDPIRLPSDQAPLDLVIAHAHAAHQHAVAAGKPLLGIALAVHGAVDPHTGRILFAPRLDWDNLDLHAAVTSQLPDAIPVIVDHDANLAAVAETAHQRNTTTENLVSISSDLGIGAGIVIAGKIYRGSHGYAAELGHMLLDPDGPACVCGRQGCWSALIGLRTVLREALPGTAAELERIRGYEAAGQSALAAAADTGDEATLAALEHAGTWLGLGAANIANMLDPDRIIIGGYLAHLSRWVMPAAYKAFTTQTLRPARPETTLLVSKLGDTRALHGGIHLLRTRLLNDPYQALTTA</sequence>
<keyword evidence="3" id="KW-1185">Reference proteome</keyword>
<evidence type="ECO:0000313" key="3">
    <source>
        <dbReference type="Proteomes" id="UP001230908"/>
    </source>
</evidence>
<dbReference type="Pfam" id="PF00480">
    <property type="entry name" value="ROK"/>
    <property type="match status" value="1"/>
</dbReference>
<dbReference type="InterPro" id="IPR043129">
    <property type="entry name" value="ATPase_NBD"/>
</dbReference>
<dbReference type="SUPFAM" id="SSF46785">
    <property type="entry name" value="Winged helix' DNA-binding domain"/>
    <property type="match status" value="1"/>
</dbReference>
<dbReference type="EMBL" id="JAVHUY010000003">
    <property type="protein sequence ID" value="MDQ7903679.1"/>
    <property type="molecule type" value="Genomic_DNA"/>
</dbReference>
<dbReference type="RefSeq" id="WP_308710955.1">
    <property type="nucleotide sequence ID" value="NZ_JAVHUY010000003.1"/>
</dbReference>
<dbReference type="Gene3D" id="1.10.10.10">
    <property type="entry name" value="Winged helix-like DNA-binding domain superfamily/Winged helix DNA-binding domain"/>
    <property type="match status" value="1"/>
</dbReference>
<dbReference type="InterPro" id="IPR000600">
    <property type="entry name" value="ROK"/>
</dbReference>
<dbReference type="SUPFAM" id="SSF53067">
    <property type="entry name" value="Actin-like ATPase domain"/>
    <property type="match status" value="1"/>
</dbReference>
<dbReference type="Proteomes" id="UP001230908">
    <property type="component" value="Unassembled WGS sequence"/>
</dbReference>
<dbReference type="InterPro" id="IPR036388">
    <property type="entry name" value="WH-like_DNA-bd_sf"/>
</dbReference>
<evidence type="ECO:0000313" key="2">
    <source>
        <dbReference type="EMBL" id="MDQ7903679.1"/>
    </source>
</evidence>
<dbReference type="Gene3D" id="3.30.420.40">
    <property type="match status" value="2"/>
</dbReference>
<evidence type="ECO:0000256" key="1">
    <source>
        <dbReference type="ARBA" id="ARBA00006479"/>
    </source>
</evidence>
<comment type="similarity">
    <text evidence="1">Belongs to the ROK (NagC/XylR) family.</text>
</comment>
<dbReference type="PANTHER" id="PTHR18964">
    <property type="entry name" value="ROK (REPRESSOR, ORF, KINASE) FAMILY"/>
    <property type="match status" value="1"/>
</dbReference>